<feature type="compositionally biased region" description="Polar residues" evidence="1">
    <location>
        <begin position="291"/>
        <end position="312"/>
    </location>
</feature>
<accession>A0A3L6RKB4</accession>
<protein>
    <submittedName>
        <fullName evidence="2">Uncharacterized protein</fullName>
    </submittedName>
</protein>
<name>A0A3L6RKB4_PANMI</name>
<feature type="region of interest" description="Disordered" evidence="1">
    <location>
        <begin position="279"/>
        <end position="312"/>
    </location>
</feature>
<evidence type="ECO:0000256" key="1">
    <source>
        <dbReference type="SAM" id="MobiDB-lite"/>
    </source>
</evidence>
<dbReference type="EMBL" id="PQIB02000008">
    <property type="protein sequence ID" value="RLN04877.1"/>
    <property type="molecule type" value="Genomic_DNA"/>
</dbReference>
<dbReference type="AlphaFoldDB" id="A0A3L6RKB4"/>
<evidence type="ECO:0000313" key="2">
    <source>
        <dbReference type="EMBL" id="RLN04877.1"/>
    </source>
</evidence>
<proteinExistence type="predicted"/>
<comment type="caution">
    <text evidence="2">The sequence shown here is derived from an EMBL/GenBank/DDBJ whole genome shotgun (WGS) entry which is preliminary data.</text>
</comment>
<dbReference type="OrthoDB" id="10541742at2759"/>
<evidence type="ECO:0000313" key="3">
    <source>
        <dbReference type="Proteomes" id="UP000275267"/>
    </source>
</evidence>
<sequence>MLPMVWVELKGIQEMKFTGFDIRTRILNQNQLDIEMADALVCLLREHEAETLFIRANNPGRHWAISVLTGATCCPDISFNQFMFPTPRYDIRRCQIVLTLVCLKGEWYCYAFDLARCIVSIMDPILREPIPPSKIETYRDNAYKLVTHVVCCMRLATGDKSLGSGTWTPKLMLGRGRASSFVNSGIDAINCMRWYNGNIVCTPPKDVSRATSSFIPKFECKVLEQCSSHLDVVITLQRFAINTRKDLTLQLISMSSNTSTTPVLRIALSARKQAQAWQSKKQRRDAYAQAMGSNSGSTGPAADGNSSESSSK</sequence>
<organism evidence="2 3">
    <name type="scientific">Panicum miliaceum</name>
    <name type="common">Proso millet</name>
    <name type="synonym">Broomcorn millet</name>
    <dbReference type="NCBI Taxonomy" id="4540"/>
    <lineage>
        <taxon>Eukaryota</taxon>
        <taxon>Viridiplantae</taxon>
        <taxon>Streptophyta</taxon>
        <taxon>Embryophyta</taxon>
        <taxon>Tracheophyta</taxon>
        <taxon>Spermatophyta</taxon>
        <taxon>Magnoliopsida</taxon>
        <taxon>Liliopsida</taxon>
        <taxon>Poales</taxon>
        <taxon>Poaceae</taxon>
        <taxon>PACMAD clade</taxon>
        <taxon>Panicoideae</taxon>
        <taxon>Panicodae</taxon>
        <taxon>Paniceae</taxon>
        <taxon>Panicinae</taxon>
        <taxon>Panicum</taxon>
        <taxon>Panicum sect. Panicum</taxon>
    </lineage>
</organism>
<gene>
    <name evidence="2" type="ORF">C2845_PM13G19810</name>
</gene>
<dbReference type="Proteomes" id="UP000275267">
    <property type="component" value="Unassembled WGS sequence"/>
</dbReference>
<reference evidence="3" key="1">
    <citation type="journal article" date="2019" name="Nat. Commun.">
        <title>The genome of broomcorn millet.</title>
        <authorList>
            <person name="Zou C."/>
            <person name="Miki D."/>
            <person name="Li D."/>
            <person name="Tang Q."/>
            <person name="Xiao L."/>
            <person name="Rajput S."/>
            <person name="Deng P."/>
            <person name="Jia W."/>
            <person name="Huang R."/>
            <person name="Zhang M."/>
            <person name="Sun Y."/>
            <person name="Hu J."/>
            <person name="Fu X."/>
            <person name="Schnable P.S."/>
            <person name="Li F."/>
            <person name="Zhang H."/>
            <person name="Feng B."/>
            <person name="Zhu X."/>
            <person name="Liu R."/>
            <person name="Schnable J.C."/>
            <person name="Zhu J.-K."/>
            <person name="Zhang H."/>
        </authorList>
    </citation>
    <scope>NUCLEOTIDE SEQUENCE [LARGE SCALE GENOMIC DNA]</scope>
</reference>
<keyword evidence="3" id="KW-1185">Reference proteome</keyword>